<dbReference type="Pfam" id="PF01180">
    <property type="entry name" value="DHO_dh"/>
    <property type="match status" value="1"/>
</dbReference>
<gene>
    <name evidence="11" type="primary">pyrD</name>
    <name evidence="13" type="ORF">A8950_1901</name>
</gene>
<comment type="function">
    <text evidence="1 11">Catalyzes the conversion of dihydroorotate to orotate with quinone as electron acceptor.</text>
</comment>
<dbReference type="InterPro" id="IPR001295">
    <property type="entry name" value="Dihydroorotate_DH_CS"/>
</dbReference>
<comment type="subunit">
    <text evidence="11">Monomer.</text>
</comment>
<evidence type="ECO:0000259" key="12">
    <source>
        <dbReference type="Pfam" id="PF01180"/>
    </source>
</evidence>
<keyword evidence="9 11" id="KW-0472">Membrane</keyword>
<dbReference type="InterPro" id="IPR005720">
    <property type="entry name" value="Dihydroorotate_DH_cat"/>
</dbReference>
<feature type="binding site" evidence="11">
    <location>
        <position position="218"/>
    </location>
    <ligand>
        <name>FMN</name>
        <dbReference type="ChEBI" id="CHEBI:58210"/>
    </ligand>
</feature>
<dbReference type="NCBIfam" id="NF003645">
    <property type="entry name" value="PRK05286.1-2"/>
    <property type="match status" value="1"/>
</dbReference>
<keyword evidence="8 11" id="KW-0560">Oxidoreductase</keyword>
<dbReference type="CDD" id="cd04738">
    <property type="entry name" value="DHOD_2_like"/>
    <property type="match status" value="1"/>
</dbReference>
<dbReference type="GO" id="GO:0005737">
    <property type="term" value="C:cytoplasm"/>
    <property type="evidence" value="ECO:0007669"/>
    <property type="project" value="InterPro"/>
</dbReference>
<proteinExistence type="inferred from homology"/>
<accession>A0A4R6WRJ0</accession>
<dbReference type="EMBL" id="SNYW01000008">
    <property type="protein sequence ID" value="TDQ82081.1"/>
    <property type="molecule type" value="Genomic_DNA"/>
</dbReference>
<reference evidence="13 14" key="1">
    <citation type="submission" date="2019-03" db="EMBL/GenBank/DDBJ databases">
        <title>Genomic Encyclopedia of Type Strains, Phase III (KMG-III): the genomes of soil and plant-associated and newly described type strains.</title>
        <authorList>
            <person name="Whitman W."/>
        </authorList>
    </citation>
    <scope>NUCLEOTIDE SEQUENCE [LARGE SCALE GENOMIC DNA]</scope>
    <source>
        <strain evidence="13 14">CGMCC 1.7660</strain>
    </source>
</reference>
<dbReference type="NCBIfam" id="NF003652">
    <property type="entry name" value="PRK05286.2-5"/>
    <property type="match status" value="1"/>
</dbReference>
<dbReference type="SUPFAM" id="SSF51395">
    <property type="entry name" value="FMN-linked oxidoreductases"/>
    <property type="match status" value="1"/>
</dbReference>
<feature type="binding site" evidence="11">
    <location>
        <position position="172"/>
    </location>
    <ligand>
        <name>FMN</name>
        <dbReference type="ChEBI" id="CHEBI:58210"/>
    </ligand>
</feature>
<name>A0A4R6WRJ0_9PROT</name>
<keyword evidence="14" id="KW-1185">Reference proteome</keyword>
<feature type="binding site" evidence="11">
    <location>
        <begin position="327"/>
        <end position="328"/>
    </location>
    <ligand>
        <name>FMN</name>
        <dbReference type="ChEBI" id="CHEBI:58210"/>
    </ligand>
</feature>
<evidence type="ECO:0000256" key="4">
    <source>
        <dbReference type="ARBA" id="ARBA00005359"/>
    </source>
</evidence>
<keyword evidence="7 11" id="KW-0665">Pyrimidine biosynthesis</keyword>
<evidence type="ECO:0000256" key="7">
    <source>
        <dbReference type="ARBA" id="ARBA00022975"/>
    </source>
</evidence>
<comment type="caution">
    <text evidence="13">The sequence shown here is derived from an EMBL/GenBank/DDBJ whole genome shotgun (WGS) entry which is preliminary data.</text>
</comment>
<feature type="binding site" evidence="11">
    <location>
        <begin position="63"/>
        <end position="67"/>
    </location>
    <ligand>
        <name>FMN</name>
        <dbReference type="ChEBI" id="CHEBI:58210"/>
    </ligand>
</feature>
<keyword evidence="6 11" id="KW-0288">FMN</keyword>
<protein>
    <recommendedName>
        <fullName evidence="11">Dihydroorotate dehydrogenase (quinone)</fullName>
        <ecNumber evidence="11">1.3.5.2</ecNumber>
    </recommendedName>
    <alternativeName>
        <fullName evidence="11">DHOdehase</fullName>
        <shortName evidence="11">DHOD</shortName>
        <shortName evidence="11">DHODase</shortName>
    </alternativeName>
    <alternativeName>
        <fullName evidence="11">Dihydroorotate oxidase</fullName>
    </alternativeName>
</protein>
<dbReference type="PROSITE" id="PS00912">
    <property type="entry name" value="DHODEHASE_2"/>
    <property type="match status" value="1"/>
</dbReference>
<dbReference type="PANTHER" id="PTHR48109">
    <property type="entry name" value="DIHYDROOROTATE DEHYDROGENASE (QUINONE), MITOCHONDRIAL-RELATED"/>
    <property type="match status" value="1"/>
</dbReference>
<evidence type="ECO:0000256" key="6">
    <source>
        <dbReference type="ARBA" id="ARBA00022643"/>
    </source>
</evidence>
<feature type="binding site" evidence="11">
    <location>
        <position position="141"/>
    </location>
    <ligand>
        <name>FMN</name>
        <dbReference type="ChEBI" id="CHEBI:58210"/>
    </ligand>
</feature>
<feature type="binding site" evidence="11">
    <location>
        <position position="87"/>
    </location>
    <ligand>
        <name>FMN</name>
        <dbReference type="ChEBI" id="CHEBI:58210"/>
    </ligand>
</feature>
<feature type="active site" description="Nucleophile" evidence="11">
    <location>
        <position position="175"/>
    </location>
</feature>
<feature type="binding site" evidence="11">
    <location>
        <begin position="112"/>
        <end position="116"/>
    </location>
    <ligand>
        <name>substrate</name>
    </ligand>
</feature>
<organism evidence="13 14">
    <name type="scientific">Dongia mobilis</name>
    <dbReference type="NCBI Taxonomy" id="578943"/>
    <lineage>
        <taxon>Bacteria</taxon>
        <taxon>Pseudomonadati</taxon>
        <taxon>Pseudomonadota</taxon>
        <taxon>Alphaproteobacteria</taxon>
        <taxon>Rhodospirillales</taxon>
        <taxon>Dongiaceae</taxon>
        <taxon>Dongia</taxon>
    </lineage>
</organism>
<keyword evidence="5 11" id="KW-0285">Flavoprotein</keyword>
<dbReference type="GO" id="GO:0106430">
    <property type="term" value="F:dihydroorotate dehydrogenase (quinone) activity"/>
    <property type="evidence" value="ECO:0007669"/>
    <property type="project" value="UniProtKB-EC"/>
</dbReference>
<dbReference type="Proteomes" id="UP000295783">
    <property type="component" value="Unassembled WGS sequence"/>
</dbReference>
<feature type="binding site" evidence="11">
    <location>
        <position position="177"/>
    </location>
    <ligand>
        <name>substrate</name>
    </ligand>
</feature>
<feature type="binding site" evidence="11">
    <location>
        <position position="277"/>
    </location>
    <ligand>
        <name>FMN</name>
        <dbReference type="ChEBI" id="CHEBI:58210"/>
    </ligand>
</feature>
<evidence type="ECO:0000256" key="9">
    <source>
        <dbReference type="ARBA" id="ARBA00023136"/>
    </source>
</evidence>
<feature type="binding site" evidence="11">
    <location>
        <position position="306"/>
    </location>
    <ligand>
        <name>FMN</name>
        <dbReference type="ChEBI" id="CHEBI:58210"/>
    </ligand>
</feature>
<dbReference type="InterPro" id="IPR013785">
    <property type="entry name" value="Aldolase_TIM"/>
</dbReference>
<evidence type="ECO:0000256" key="1">
    <source>
        <dbReference type="ARBA" id="ARBA00003125"/>
    </source>
</evidence>
<dbReference type="InterPro" id="IPR050074">
    <property type="entry name" value="DHO_dehydrogenase"/>
</dbReference>
<dbReference type="PROSITE" id="PS00911">
    <property type="entry name" value="DHODEHASE_1"/>
    <property type="match status" value="1"/>
</dbReference>
<dbReference type="GO" id="GO:0006207">
    <property type="term" value="P:'de novo' pyrimidine nucleobase biosynthetic process"/>
    <property type="evidence" value="ECO:0007669"/>
    <property type="project" value="UniProtKB-UniRule"/>
</dbReference>
<dbReference type="HAMAP" id="MF_00225">
    <property type="entry name" value="DHO_dh_type2"/>
    <property type="match status" value="1"/>
</dbReference>
<dbReference type="UniPathway" id="UPA00070">
    <property type="reaction ID" value="UER00946"/>
</dbReference>
<evidence type="ECO:0000313" key="14">
    <source>
        <dbReference type="Proteomes" id="UP000295783"/>
    </source>
</evidence>
<dbReference type="Gene3D" id="3.20.20.70">
    <property type="entry name" value="Aldolase class I"/>
    <property type="match status" value="1"/>
</dbReference>
<evidence type="ECO:0000313" key="13">
    <source>
        <dbReference type="EMBL" id="TDQ82081.1"/>
    </source>
</evidence>
<dbReference type="GO" id="GO:0005886">
    <property type="term" value="C:plasma membrane"/>
    <property type="evidence" value="ECO:0007669"/>
    <property type="project" value="UniProtKB-SubCell"/>
</dbReference>
<comment type="pathway">
    <text evidence="3 11">Pyrimidine metabolism; UMP biosynthesis via de novo pathway; orotate from (S)-dihydroorotate (quinone route): step 1/1.</text>
</comment>
<dbReference type="RefSeq" id="WP_133613393.1">
    <property type="nucleotide sequence ID" value="NZ_SNYW01000008.1"/>
</dbReference>
<feature type="binding site" evidence="11">
    <location>
        <begin position="255"/>
        <end position="256"/>
    </location>
    <ligand>
        <name>substrate</name>
    </ligand>
</feature>
<evidence type="ECO:0000256" key="10">
    <source>
        <dbReference type="ARBA" id="ARBA00048639"/>
    </source>
</evidence>
<feature type="binding site" evidence="11">
    <location>
        <position position="67"/>
    </location>
    <ligand>
        <name>substrate</name>
    </ligand>
</feature>
<evidence type="ECO:0000256" key="3">
    <source>
        <dbReference type="ARBA" id="ARBA00005161"/>
    </source>
</evidence>
<feature type="binding site" evidence="11">
    <location>
        <position position="172"/>
    </location>
    <ligand>
        <name>substrate</name>
    </ligand>
</feature>
<dbReference type="PANTHER" id="PTHR48109:SF4">
    <property type="entry name" value="DIHYDROOROTATE DEHYDROGENASE (QUINONE), MITOCHONDRIAL"/>
    <property type="match status" value="1"/>
</dbReference>
<comment type="catalytic activity">
    <reaction evidence="10 11">
        <text>(S)-dihydroorotate + a quinone = orotate + a quinol</text>
        <dbReference type="Rhea" id="RHEA:30187"/>
        <dbReference type="ChEBI" id="CHEBI:24646"/>
        <dbReference type="ChEBI" id="CHEBI:30839"/>
        <dbReference type="ChEBI" id="CHEBI:30864"/>
        <dbReference type="ChEBI" id="CHEBI:132124"/>
        <dbReference type="EC" id="1.3.5.2"/>
    </reaction>
</comment>
<sequence>MIRLSDLYPLLRPLLFRLDAERAHRLAVRALAGCGSGGQRPADTMLAQRIWGRHFPNPIGLAAGFDKNAECYAGALGLGFGFVEIGSVTPLPQAGNPRPRLFRLPQARAVVNRMGFNNDGMEAVAARLAARDRAGGIVGVNLGKNKETADAAADYEKGIACLGPFADYLVINVSSPNTPGLRALQGRAPLAALIDRARAARDALPVAPNGGRPPLLLKIAPDLTAEDRVDIAEVALGRHGGNHASRGLDGLIISNTTIERPAEIGAAWQNEAGGLSGAPLFGPSTALLRDMYRLTEGRLPLIGVGGIASAAEAYAKIRAGASLVQLYSALVYEGPGLPARIARELPALLAQDGFGHVAEVVGADHR</sequence>
<dbReference type="InterPro" id="IPR005719">
    <property type="entry name" value="Dihydroorotate_DH_2"/>
</dbReference>
<feature type="binding site" evidence="11">
    <location>
        <position position="254"/>
    </location>
    <ligand>
        <name>FMN</name>
        <dbReference type="ChEBI" id="CHEBI:58210"/>
    </ligand>
</feature>
<evidence type="ECO:0000256" key="8">
    <source>
        <dbReference type="ARBA" id="ARBA00023002"/>
    </source>
</evidence>
<comment type="similarity">
    <text evidence="4 11">Belongs to the dihydroorotate dehydrogenase family. Type 2 subfamily.</text>
</comment>
<feature type="domain" description="Dihydroorotate dehydrogenase catalytic" evidence="12">
    <location>
        <begin position="45"/>
        <end position="349"/>
    </location>
</feature>
<dbReference type="GO" id="GO:0044205">
    <property type="term" value="P:'de novo' UMP biosynthetic process"/>
    <property type="evidence" value="ECO:0007669"/>
    <property type="project" value="UniProtKB-UniRule"/>
</dbReference>
<comment type="cofactor">
    <cofactor evidence="11">
        <name>FMN</name>
        <dbReference type="ChEBI" id="CHEBI:58210"/>
    </cofactor>
    <text evidence="11">Binds 1 FMN per subunit.</text>
</comment>
<evidence type="ECO:0000256" key="11">
    <source>
        <dbReference type="HAMAP-Rule" id="MF_00225"/>
    </source>
</evidence>
<dbReference type="AlphaFoldDB" id="A0A4R6WRJ0"/>
<evidence type="ECO:0000256" key="5">
    <source>
        <dbReference type="ARBA" id="ARBA00022630"/>
    </source>
</evidence>
<dbReference type="EC" id="1.3.5.2" evidence="11"/>
<comment type="subcellular location">
    <subcellularLocation>
        <location evidence="11">Cell membrane</location>
        <topology evidence="11">Peripheral membrane protein</topology>
    </subcellularLocation>
    <subcellularLocation>
        <location evidence="2">Membrane</location>
    </subcellularLocation>
</comment>
<dbReference type="NCBIfam" id="TIGR01036">
    <property type="entry name" value="pyrD_sub2"/>
    <property type="match status" value="1"/>
</dbReference>
<keyword evidence="11" id="KW-1003">Cell membrane</keyword>
<evidence type="ECO:0000256" key="2">
    <source>
        <dbReference type="ARBA" id="ARBA00004370"/>
    </source>
</evidence>
<dbReference type="OrthoDB" id="9802377at2"/>